<organism evidence="2 3">
    <name type="scientific">Talaromyces islandicus</name>
    <name type="common">Penicillium islandicum</name>
    <dbReference type="NCBI Taxonomy" id="28573"/>
    <lineage>
        <taxon>Eukaryota</taxon>
        <taxon>Fungi</taxon>
        <taxon>Dikarya</taxon>
        <taxon>Ascomycota</taxon>
        <taxon>Pezizomycotina</taxon>
        <taxon>Eurotiomycetes</taxon>
        <taxon>Eurotiomycetidae</taxon>
        <taxon>Eurotiales</taxon>
        <taxon>Trichocomaceae</taxon>
        <taxon>Talaromyces</taxon>
        <taxon>Talaromyces sect. Islandici</taxon>
    </lineage>
</organism>
<dbReference type="GO" id="GO:0000432">
    <property type="term" value="P:positive regulation of transcription from RNA polymerase II promoter by glucose"/>
    <property type="evidence" value="ECO:0007669"/>
    <property type="project" value="TreeGrafter"/>
</dbReference>
<dbReference type="OMA" id="EDWATMG"/>
<feature type="compositionally biased region" description="Low complexity" evidence="1">
    <location>
        <begin position="212"/>
        <end position="223"/>
    </location>
</feature>
<dbReference type="AlphaFoldDB" id="A0A0U1LT09"/>
<reference evidence="2 3" key="1">
    <citation type="submission" date="2015-04" db="EMBL/GenBank/DDBJ databases">
        <authorList>
            <person name="Syromyatnikov M.Y."/>
            <person name="Popov V.N."/>
        </authorList>
    </citation>
    <scope>NUCLEOTIDE SEQUENCE [LARGE SCALE GENOMIC DNA]</scope>
    <source>
        <strain evidence="2">WF-38-12</strain>
    </source>
</reference>
<name>A0A0U1LT09_TALIS</name>
<dbReference type="InterPro" id="IPR018818">
    <property type="entry name" value="Stb3"/>
</dbReference>
<dbReference type="GO" id="GO:0043565">
    <property type="term" value="F:sequence-specific DNA binding"/>
    <property type="evidence" value="ECO:0007669"/>
    <property type="project" value="TreeGrafter"/>
</dbReference>
<dbReference type="Proteomes" id="UP000054383">
    <property type="component" value="Unassembled WGS sequence"/>
</dbReference>
<dbReference type="PANTHER" id="PTHR28164:SF1">
    <property type="entry name" value="PROTEIN STB3"/>
    <property type="match status" value="1"/>
</dbReference>
<dbReference type="GO" id="GO:0005634">
    <property type="term" value="C:nucleus"/>
    <property type="evidence" value="ECO:0007669"/>
    <property type="project" value="TreeGrafter"/>
</dbReference>
<protein>
    <recommendedName>
        <fullName evidence="4">Protein STB3</fullName>
    </recommendedName>
</protein>
<evidence type="ECO:0000313" key="3">
    <source>
        <dbReference type="Proteomes" id="UP000054383"/>
    </source>
</evidence>
<evidence type="ECO:0000256" key="1">
    <source>
        <dbReference type="SAM" id="MobiDB-lite"/>
    </source>
</evidence>
<sequence>MAPQIAVSSIAMALAGKTASVDIPAHCNPAKDSRGAFTVAAARPGQSAMLPTPPNSISPNLPPHGFKHRHAENFPHSPPHAPIHVDSDIDLQDAVDHAKSQDHLHAAHSLNLDSVGAISPTMLAKYHLPDILLTHGPLAIRHVMGYLTTSVPGFAGIPPAKARRLVVGALEGRGNVSEGGGVDGDVIFEKIGWGRWDARRRGQPPRDRQAYPSTSPPSSVSNSYGGVQIPQNSQWRNARPVYGTSMADSAVFSHSDFDYGDHEADKMSLDGDSRGYCSSSDAPDDAIPDEEWDEGDVTDEEDWAGMGADALRARSLNGGGIVNTNHTVHAHTQRHPGGPAAPAALAKSVPGGFLFQQSGSSLPDGVGGDHEERAAVEALLRLGSM</sequence>
<feature type="region of interest" description="Disordered" evidence="1">
    <location>
        <begin position="198"/>
        <end position="232"/>
    </location>
</feature>
<dbReference type="OrthoDB" id="5391991at2759"/>
<dbReference type="EMBL" id="CVMT01000002">
    <property type="protein sequence ID" value="CRG85720.1"/>
    <property type="molecule type" value="Genomic_DNA"/>
</dbReference>
<feature type="region of interest" description="Disordered" evidence="1">
    <location>
        <begin position="270"/>
        <end position="296"/>
    </location>
</feature>
<dbReference type="STRING" id="28573.A0A0U1LT09"/>
<dbReference type="PANTHER" id="PTHR28164">
    <property type="entry name" value="PROTEIN STB3"/>
    <property type="match status" value="1"/>
</dbReference>
<feature type="compositionally biased region" description="Acidic residues" evidence="1">
    <location>
        <begin position="282"/>
        <end position="296"/>
    </location>
</feature>
<feature type="compositionally biased region" description="Basic and acidic residues" evidence="1">
    <location>
        <begin position="198"/>
        <end position="209"/>
    </location>
</feature>
<gene>
    <name evidence="2" type="ORF">PISL3812_02742</name>
</gene>
<evidence type="ECO:0008006" key="4">
    <source>
        <dbReference type="Google" id="ProtNLM"/>
    </source>
</evidence>
<accession>A0A0U1LT09</accession>
<evidence type="ECO:0000313" key="2">
    <source>
        <dbReference type="EMBL" id="CRG85720.1"/>
    </source>
</evidence>
<dbReference type="Pfam" id="PF10330">
    <property type="entry name" value="Stb3"/>
    <property type="match status" value="1"/>
</dbReference>
<proteinExistence type="predicted"/>
<keyword evidence="3" id="KW-1185">Reference proteome</keyword>